<feature type="domain" description="ABC transmembrane type-1" evidence="9">
    <location>
        <begin position="113"/>
        <end position="302"/>
    </location>
</feature>
<evidence type="ECO:0000256" key="4">
    <source>
        <dbReference type="ARBA" id="ARBA00022692"/>
    </source>
</evidence>
<sequence length="315" mass="35052">MSQHLEKQAVSQQSLPKEYFEPAKKDSDEAEKIGPSLSFWKDVWMRFKQNKLAIIGVILLAMLAFMAIFGPYMTPYDYRTNDLANANQAPSSEHWFGTDELGRDMFTRTWQGARISLFIGLAAAVIDLALGVIWGGIAAYFGKRVDEVMMRIADILWGVPYLLVVILLMVVLEQGLTTMIIAMSITGWIGMARIVRGQVLQLKSQEYVLAAQTLGASTTRIMARHLIPNTMGPILITMTLTVPTAIFTEAFLSYLGLGVPAPLASWGTMASDGLPALKYYPWRLFFPATFICLTIFAFNVIGDGLRDALDPRLRK</sequence>
<evidence type="ECO:0000256" key="6">
    <source>
        <dbReference type="ARBA" id="ARBA00023136"/>
    </source>
</evidence>
<keyword evidence="5 7" id="KW-1133">Transmembrane helix</keyword>
<dbReference type="EMBL" id="QOCW01000002">
    <property type="protein sequence ID" value="RBW71072.1"/>
    <property type="molecule type" value="Genomic_DNA"/>
</dbReference>
<dbReference type="GO" id="GO:0055085">
    <property type="term" value="P:transmembrane transport"/>
    <property type="evidence" value="ECO:0007669"/>
    <property type="project" value="InterPro"/>
</dbReference>
<feature type="compositionally biased region" description="Basic and acidic residues" evidence="8">
    <location>
        <begin position="18"/>
        <end position="27"/>
    </location>
</feature>
<name>A0A366XY55_9BACI</name>
<evidence type="ECO:0000256" key="1">
    <source>
        <dbReference type="ARBA" id="ARBA00004651"/>
    </source>
</evidence>
<dbReference type="AlphaFoldDB" id="A0A366XY55"/>
<dbReference type="InterPro" id="IPR025966">
    <property type="entry name" value="OppC_N"/>
</dbReference>
<dbReference type="InterPro" id="IPR050366">
    <property type="entry name" value="BP-dependent_transpt_permease"/>
</dbReference>
<keyword evidence="3" id="KW-1003">Cell membrane</keyword>
<dbReference type="Pfam" id="PF12911">
    <property type="entry name" value="OppC_N"/>
    <property type="match status" value="1"/>
</dbReference>
<feature type="transmembrane region" description="Helical" evidence="7">
    <location>
        <begin position="234"/>
        <end position="257"/>
    </location>
</feature>
<dbReference type="PROSITE" id="PS50928">
    <property type="entry name" value="ABC_TM1"/>
    <property type="match status" value="1"/>
</dbReference>
<comment type="caution">
    <text evidence="10">The sequence shown here is derived from an EMBL/GenBank/DDBJ whole genome shotgun (WGS) entry which is preliminary data.</text>
</comment>
<dbReference type="OrthoDB" id="9797472at2"/>
<reference evidence="10 11" key="1">
    <citation type="submission" date="2018-07" db="EMBL/GenBank/DDBJ databases">
        <title>Lottiidibacillus patelloidae gen. nov., sp. nov., isolated from the intestinal tract of a marine limpet and the reclassification of B. taeanensis BH030017T, B. algicola KMM 3737T and B. hwajinpoensis SW-72T as genus Lottiidibacillus.</title>
        <authorList>
            <person name="Liu R."/>
            <person name="Huang Z."/>
        </authorList>
    </citation>
    <scope>NUCLEOTIDE SEQUENCE [LARGE SCALE GENOMIC DNA]</scope>
    <source>
        <strain evidence="10 11">BH030017</strain>
    </source>
</reference>
<dbReference type="PANTHER" id="PTHR43386:SF22">
    <property type="entry name" value="OLIGOPEPTIDE TRANSPORT SYSTEM PERMEASE PROTEIN OPPC"/>
    <property type="match status" value="1"/>
</dbReference>
<organism evidence="10 11">
    <name type="scientific">Bacillus taeanensis</name>
    <dbReference type="NCBI Taxonomy" id="273032"/>
    <lineage>
        <taxon>Bacteria</taxon>
        <taxon>Bacillati</taxon>
        <taxon>Bacillota</taxon>
        <taxon>Bacilli</taxon>
        <taxon>Bacillales</taxon>
        <taxon>Bacillaceae</taxon>
        <taxon>Bacillus</taxon>
    </lineage>
</organism>
<dbReference type="Proteomes" id="UP000253314">
    <property type="component" value="Unassembled WGS sequence"/>
</dbReference>
<evidence type="ECO:0000256" key="3">
    <source>
        <dbReference type="ARBA" id="ARBA00022475"/>
    </source>
</evidence>
<gene>
    <name evidence="10" type="ORF">DS031_03510</name>
</gene>
<keyword evidence="2 7" id="KW-0813">Transport</keyword>
<feature type="region of interest" description="Disordered" evidence="8">
    <location>
        <begin position="1"/>
        <end position="27"/>
    </location>
</feature>
<feature type="transmembrane region" description="Helical" evidence="7">
    <location>
        <begin position="284"/>
        <end position="305"/>
    </location>
</feature>
<keyword evidence="4 7" id="KW-0812">Transmembrane</keyword>
<keyword evidence="6 7" id="KW-0472">Membrane</keyword>
<accession>A0A366XY55</accession>
<feature type="transmembrane region" description="Helical" evidence="7">
    <location>
        <begin position="52"/>
        <end position="73"/>
    </location>
</feature>
<evidence type="ECO:0000256" key="8">
    <source>
        <dbReference type="SAM" id="MobiDB-lite"/>
    </source>
</evidence>
<evidence type="ECO:0000256" key="7">
    <source>
        <dbReference type="RuleBase" id="RU363032"/>
    </source>
</evidence>
<dbReference type="InterPro" id="IPR000515">
    <property type="entry name" value="MetI-like"/>
</dbReference>
<dbReference type="RefSeq" id="WP_113804552.1">
    <property type="nucleotide sequence ID" value="NZ_QOCW01000002.1"/>
</dbReference>
<evidence type="ECO:0000256" key="2">
    <source>
        <dbReference type="ARBA" id="ARBA00022448"/>
    </source>
</evidence>
<dbReference type="Pfam" id="PF00528">
    <property type="entry name" value="BPD_transp_1"/>
    <property type="match status" value="1"/>
</dbReference>
<dbReference type="PANTHER" id="PTHR43386">
    <property type="entry name" value="OLIGOPEPTIDE TRANSPORT SYSTEM PERMEASE PROTEIN APPC"/>
    <property type="match status" value="1"/>
</dbReference>
<evidence type="ECO:0000256" key="5">
    <source>
        <dbReference type="ARBA" id="ARBA00022989"/>
    </source>
</evidence>
<evidence type="ECO:0000313" key="10">
    <source>
        <dbReference type="EMBL" id="RBW71072.1"/>
    </source>
</evidence>
<dbReference type="GO" id="GO:0005886">
    <property type="term" value="C:plasma membrane"/>
    <property type="evidence" value="ECO:0007669"/>
    <property type="project" value="UniProtKB-SubCell"/>
</dbReference>
<keyword evidence="11" id="KW-1185">Reference proteome</keyword>
<feature type="transmembrane region" description="Helical" evidence="7">
    <location>
        <begin position="153"/>
        <end position="172"/>
    </location>
</feature>
<evidence type="ECO:0000313" key="11">
    <source>
        <dbReference type="Proteomes" id="UP000253314"/>
    </source>
</evidence>
<comment type="subcellular location">
    <subcellularLocation>
        <location evidence="1 7">Cell membrane</location>
        <topology evidence="1 7">Multi-pass membrane protein</topology>
    </subcellularLocation>
</comment>
<evidence type="ECO:0000259" key="9">
    <source>
        <dbReference type="PROSITE" id="PS50928"/>
    </source>
</evidence>
<dbReference type="InterPro" id="IPR035906">
    <property type="entry name" value="MetI-like_sf"/>
</dbReference>
<feature type="transmembrane region" description="Helical" evidence="7">
    <location>
        <begin position="115"/>
        <end position="141"/>
    </location>
</feature>
<dbReference type="SUPFAM" id="SSF161098">
    <property type="entry name" value="MetI-like"/>
    <property type="match status" value="1"/>
</dbReference>
<comment type="similarity">
    <text evidence="7">Belongs to the binding-protein-dependent transport system permease family.</text>
</comment>
<protein>
    <submittedName>
        <fullName evidence="10">ABC transporter permease</fullName>
    </submittedName>
</protein>
<dbReference type="CDD" id="cd06261">
    <property type="entry name" value="TM_PBP2"/>
    <property type="match status" value="1"/>
</dbReference>
<dbReference type="Gene3D" id="1.10.3720.10">
    <property type="entry name" value="MetI-like"/>
    <property type="match status" value="1"/>
</dbReference>
<proteinExistence type="inferred from homology"/>
<feature type="transmembrane region" description="Helical" evidence="7">
    <location>
        <begin position="178"/>
        <end position="195"/>
    </location>
</feature>